<dbReference type="RefSeq" id="WP_183008770.1">
    <property type="nucleotide sequence ID" value="NZ_JABEQP010000004.1"/>
</dbReference>
<evidence type="ECO:0000313" key="2">
    <source>
        <dbReference type="EMBL" id="MBB2197310.1"/>
    </source>
</evidence>
<organism evidence="2 3">
    <name type="scientific">Gluconacetobacter dulcium</name>
    <dbReference type="NCBI Taxonomy" id="2729096"/>
    <lineage>
        <taxon>Bacteria</taxon>
        <taxon>Pseudomonadati</taxon>
        <taxon>Pseudomonadota</taxon>
        <taxon>Alphaproteobacteria</taxon>
        <taxon>Acetobacterales</taxon>
        <taxon>Acetobacteraceae</taxon>
        <taxon>Gluconacetobacter</taxon>
    </lineage>
</organism>
<keyword evidence="1" id="KW-0732">Signal</keyword>
<evidence type="ECO:0000256" key="1">
    <source>
        <dbReference type="SAM" id="SignalP"/>
    </source>
</evidence>
<accession>A0A7W4JZ45</accession>
<comment type="caution">
    <text evidence="2">The sequence shown here is derived from an EMBL/GenBank/DDBJ whole genome shotgun (WGS) entry which is preliminary data.</text>
</comment>
<proteinExistence type="predicted"/>
<feature type="signal peptide" evidence="1">
    <location>
        <begin position="1"/>
        <end position="21"/>
    </location>
</feature>
<dbReference type="EMBL" id="JABEQP010000004">
    <property type="protein sequence ID" value="MBB2197310.1"/>
    <property type="molecule type" value="Genomic_DNA"/>
</dbReference>
<reference evidence="2 3" key="1">
    <citation type="submission" date="2020-04" db="EMBL/GenBank/DDBJ databases">
        <title>Description of novel Gluconacetobacter.</title>
        <authorList>
            <person name="Sombolestani A."/>
        </authorList>
    </citation>
    <scope>NUCLEOTIDE SEQUENCE [LARGE SCALE GENOMIC DNA]</scope>
    <source>
        <strain evidence="2 3">LMG 22058</strain>
    </source>
</reference>
<name>A0A7W4JZ45_9PROT</name>
<sequence length="590" mass="60254">MRNKRHALVGLLGLLPVYAAAATPSVITPGQVMTADWFNGVRSAALGALQASTATNSLGQIILPSVGDVSGATTTWAGSSSSGQPPAISNGTFLNPTMRGGSAVGLDLSKAIVTTGGSPTTLADYLITLVPFASIGQPSGVAGLDATGGMNAPVTGDVSGASATLADGTKITLGAYLGSLATLDELYSDRVGVYPDNFYVAGDADDTPSFSRAISGLCTYGGGILNIKARHYQVSSAVVVPCPIQIRGTGWQSGFAASGSYDYSAAAGSWIDVKTDSSTSPISISGAPANGASVEDVAFFYAVPGTTTAGVFTPTTQAPTIAVANVGGDVSIRNVFMPGTYSGVMADNGGRVNIDGLFGQFFNYAYQTDNDYDITRVNNVHSWVYWSQDAAVIAWQQLHTNVLRLGRVDIPFIDHIFAFAAWSGIQTFQGANGPANGVSVGTLGCDSTTHCLDIGAAGNTISIANLREFGQAGISSGVPYSNATAIAFESAGYGAIQVGNLEARMIDAAPIWSGATSGCSTVRIANLLEDFSASSESVAHTSVEPTTCAAGGNLSVYLGNTPNVILKASGQTMVHGGDNAKTYFAAQVQQ</sequence>
<dbReference type="Proteomes" id="UP000530320">
    <property type="component" value="Unassembled WGS sequence"/>
</dbReference>
<feature type="chain" id="PRO_5030719363" evidence="1">
    <location>
        <begin position="22"/>
        <end position="590"/>
    </location>
</feature>
<dbReference type="AlphaFoldDB" id="A0A7W4JZ45"/>
<protein>
    <submittedName>
        <fullName evidence="2">Uncharacterized protein</fullName>
    </submittedName>
</protein>
<gene>
    <name evidence="2" type="ORF">HLH44_07535</name>
</gene>
<evidence type="ECO:0000313" key="3">
    <source>
        <dbReference type="Proteomes" id="UP000530320"/>
    </source>
</evidence>